<dbReference type="InterPro" id="IPR051861">
    <property type="entry name" value="NET_actin-binding_domain"/>
</dbReference>
<keyword evidence="1" id="KW-0175">Coiled coil</keyword>
<dbReference type="GeneID" id="115742520"/>
<dbReference type="PROSITE" id="PS51774">
    <property type="entry name" value="NAB"/>
    <property type="match status" value="1"/>
</dbReference>
<feature type="compositionally biased region" description="Acidic residues" evidence="3">
    <location>
        <begin position="192"/>
        <end position="203"/>
    </location>
</feature>
<evidence type="ECO:0000256" key="2">
    <source>
        <dbReference type="ARBA" id="ARBA00038006"/>
    </source>
</evidence>
<evidence type="ECO:0000256" key="3">
    <source>
        <dbReference type="SAM" id="MobiDB-lite"/>
    </source>
</evidence>
<feature type="region of interest" description="Disordered" evidence="3">
    <location>
        <begin position="183"/>
        <end position="251"/>
    </location>
</feature>
<dbReference type="InterPro" id="IPR011684">
    <property type="entry name" value="NAB"/>
</dbReference>
<dbReference type="Pfam" id="PF07765">
    <property type="entry name" value="KIP1"/>
    <property type="match status" value="1"/>
</dbReference>
<accession>A0ABM3HQI7</accession>
<sequence length="344" mass="39612">MIRGGREIGLRVNGQANTELRQTLPPSASLALEKPKALRSFLKVRYKKVGEKMVGMVMTMKKQPSHSQWWWLDSHHTTTKRSPWLQSTLSELDDKTEAMLKLIEGDADSFAQRAEMYYKKRPELMSMVEDFYRAHRLLAERYDQLKSEAGTRLLTTVGSPFSCNKYRHEKSMSAMDQNYDSYSESFEHENTESEVEDPEEEEVTGGRRQDTESAGHKPCQKNETVASHEKDDAQAHEETKEESGSSWFSEDEVKKLKEEIERLREENSMQKEKLVQKDEEKREVIRQLSLTLGVLKDDNVRLKKHIVARAAKKFNLFDFDKLKGGFLGKLFNGSSQSPPTVVAL</sequence>
<organism evidence="5 6">
    <name type="scientific">Rhodamnia argentea</name>
    <dbReference type="NCBI Taxonomy" id="178133"/>
    <lineage>
        <taxon>Eukaryota</taxon>
        <taxon>Viridiplantae</taxon>
        <taxon>Streptophyta</taxon>
        <taxon>Embryophyta</taxon>
        <taxon>Tracheophyta</taxon>
        <taxon>Spermatophyta</taxon>
        <taxon>Magnoliopsida</taxon>
        <taxon>eudicotyledons</taxon>
        <taxon>Gunneridae</taxon>
        <taxon>Pentapetalae</taxon>
        <taxon>rosids</taxon>
        <taxon>malvids</taxon>
        <taxon>Myrtales</taxon>
        <taxon>Myrtaceae</taxon>
        <taxon>Myrtoideae</taxon>
        <taxon>Myrteae</taxon>
        <taxon>Australasian group</taxon>
        <taxon>Rhodamnia</taxon>
    </lineage>
</organism>
<dbReference type="PANTHER" id="PTHR32258">
    <property type="entry name" value="PROTEIN NETWORKED 4A"/>
    <property type="match status" value="1"/>
</dbReference>
<protein>
    <submittedName>
        <fullName evidence="6">Protein NETWORKED 3C isoform X1</fullName>
    </submittedName>
</protein>
<evidence type="ECO:0000259" key="4">
    <source>
        <dbReference type="PROSITE" id="PS51774"/>
    </source>
</evidence>
<dbReference type="PANTHER" id="PTHR32258:SF28">
    <property type="entry name" value="PROTEIN NETWORKED 3A-RELATED"/>
    <property type="match status" value="1"/>
</dbReference>
<proteinExistence type="inferred from homology"/>
<dbReference type="Proteomes" id="UP000827889">
    <property type="component" value="Chromosome 7"/>
</dbReference>
<reference evidence="6" key="1">
    <citation type="submission" date="2025-08" db="UniProtKB">
        <authorList>
            <consortium name="RefSeq"/>
        </authorList>
    </citation>
    <scope>IDENTIFICATION</scope>
    <source>
        <tissue evidence="6">Leaf</tissue>
    </source>
</reference>
<evidence type="ECO:0000313" key="5">
    <source>
        <dbReference type="Proteomes" id="UP000827889"/>
    </source>
</evidence>
<gene>
    <name evidence="6" type="primary">LOC115742520</name>
</gene>
<evidence type="ECO:0000256" key="1">
    <source>
        <dbReference type="ARBA" id="ARBA00023054"/>
    </source>
</evidence>
<name>A0ABM3HQI7_9MYRT</name>
<evidence type="ECO:0000313" key="6">
    <source>
        <dbReference type="RefSeq" id="XP_048138859.1"/>
    </source>
</evidence>
<feature type="compositionally biased region" description="Basic and acidic residues" evidence="3">
    <location>
        <begin position="204"/>
        <end position="215"/>
    </location>
</feature>
<feature type="domain" description="NAB" evidence="4">
    <location>
        <begin position="67"/>
        <end position="149"/>
    </location>
</feature>
<comment type="similarity">
    <text evidence="2">Belongs to the NET family.</text>
</comment>
<dbReference type="RefSeq" id="XP_048138859.1">
    <property type="nucleotide sequence ID" value="XM_048282902.1"/>
</dbReference>
<keyword evidence="5" id="KW-1185">Reference proteome</keyword>
<feature type="compositionally biased region" description="Basic and acidic residues" evidence="3">
    <location>
        <begin position="226"/>
        <end position="243"/>
    </location>
</feature>